<organism evidence="1 2">
    <name type="scientific">Candidatus Nitronereus thalassa</name>
    <dbReference type="NCBI Taxonomy" id="3020898"/>
    <lineage>
        <taxon>Bacteria</taxon>
        <taxon>Pseudomonadati</taxon>
        <taxon>Nitrospirota</taxon>
        <taxon>Nitrospiria</taxon>
        <taxon>Nitrospirales</taxon>
        <taxon>Nitrospiraceae</taxon>
        <taxon>Candidatus Nitronereus</taxon>
    </lineage>
</organism>
<dbReference type="EMBL" id="JAQOUE010000002">
    <property type="protein sequence ID" value="MDT7043727.1"/>
    <property type="molecule type" value="Genomic_DNA"/>
</dbReference>
<dbReference type="Pfam" id="PF06897">
    <property type="entry name" value="DUF1269"/>
    <property type="match status" value="1"/>
</dbReference>
<name>A0ABU3KBP2_9BACT</name>
<protein>
    <submittedName>
        <fullName evidence="1">DUF1269 domain-containing protein</fullName>
    </submittedName>
</protein>
<sequence length="180" mass="19464">MRNLVVVSFLSETKAHEVRQKLVELEKKYLVSLEDAVVVVRNKEGKIAVNQQYNLVASGAIEGTFFGTLWGLLLGLLFFNPLVGLAAGSVTGAALGGTAGWLSDIGIDDDFIKQLGQTIQPSSSALFLLIKDITPDKVVEELQSLDLEGKVLHTSLSIDDEAKLKELLQAKSDALREVKA</sequence>
<evidence type="ECO:0000313" key="2">
    <source>
        <dbReference type="Proteomes" id="UP001250932"/>
    </source>
</evidence>
<dbReference type="Proteomes" id="UP001250932">
    <property type="component" value="Unassembled WGS sequence"/>
</dbReference>
<accession>A0ABU3KBP2</accession>
<dbReference type="InterPro" id="IPR009200">
    <property type="entry name" value="DUF1269_membrane"/>
</dbReference>
<reference evidence="1 2" key="1">
    <citation type="journal article" date="2023" name="ISME J.">
        <title>Cultivation and genomic characterization of novel and ubiquitous marine nitrite-oxidizing bacteria from the Nitrospirales.</title>
        <authorList>
            <person name="Mueller A.J."/>
            <person name="Daebeler A."/>
            <person name="Herbold C.W."/>
            <person name="Kirkegaard R.H."/>
            <person name="Daims H."/>
        </authorList>
    </citation>
    <scope>NUCLEOTIDE SEQUENCE [LARGE SCALE GENOMIC DNA]</scope>
    <source>
        <strain evidence="1 2">EB</strain>
    </source>
</reference>
<gene>
    <name evidence="1" type="ORF">PPG34_15340</name>
</gene>
<keyword evidence="2" id="KW-1185">Reference proteome</keyword>
<dbReference type="RefSeq" id="WP_313834320.1">
    <property type="nucleotide sequence ID" value="NZ_JAQOUE010000002.1"/>
</dbReference>
<comment type="caution">
    <text evidence="1">The sequence shown here is derived from an EMBL/GenBank/DDBJ whole genome shotgun (WGS) entry which is preliminary data.</text>
</comment>
<proteinExistence type="predicted"/>
<evidence type="ECO:0000313" key="1">
    <source>
        <dbReference type="EMBL" id="MDT7043727.1"/>
    </source>
</evidence>